<keyword evidence="2" id="KW-0964">Secreted</keyword>
<dbReference type="NCBIfam" id="NF047686">
    <property type="entry name" value="IsaB_fam"/>
    <property type="match status" value="1"/>
</dbReference>
<organism evidence="7 8">
    <name type="scientific">Mammaliicoccus stepanovicii</name>
    <dbReference type="NCBI Taxonomy" id="643214"/>
    <lineage>
        <taxon>Bacteria</taxon>
        <taxon>Bacillati</taxon>
        <taxon>Bacillota</taxon>
        <taxon>Bacilli</taxon>
        <taxon>Bacillales</taxon>
        <taxon>Staphylococcaceae</taxon>
        <taxon>Mammaliicoccus</taxon>
    </lineage>
</organism>
<keyword evidence="3 6" id="KW-0732">Signal</keyword>
<feature type="signal peptide" evidence="6">
    <location>
        <begin position="1"/>
        <end position="25"/>
    </location>
</feature>
<evidence type="ECO:0000256" key="6">
    <source>
        <dbReference type="SAM" id="SignalP"/>
    </source>
</evidence>
<gene>
    <name evidence="7" type="primary">isaB_2</name>
    <name evidence="7" type="ORF">SAMEA4384403_00283</name>
</gene>
<protein>
    <recommendedName>
        <fullName evidence="5">Immunodominant staphylococcal antigen B</fullName>
    </recommendedName>
</protein>
<keyword evidence="8" id="KW-1185">Reference proteome</keyword>
<comment type="subcellular location">
    <subcellularLocation>
        <location evidence="1">Secreted</location>
    </subcellularLocation>
</comment>
<dbReference type="EMBL" id="LT906462">
    <property type="protein sequence ID" value="SNV56859.1"/>
    <property type="molecule type" value="Genomic_DNA"/>
</dbReference>
<proteinExistence type="inferred from homology"/>
<dbReference type="KEGG" id="sste:SAMEA4384403_0283"/>
<feature type="chain" id="PRO_5039669899" description="Immunodominant staphylococcal antigen B" evidence="6">
    <location>
        <begin position="26"/>
        <end position="175"/>
    </location>
</feature>
<comment type="similarity">
    <text evidence="4">Belongs to the IsaB family.</text>
</comment>
<evidence type="ECO:0000256" key="3">
    <source>
        <dbReference type="ARBA" id="ARBA00022729"/>
    </source>
</evidence>
<dbReference type="Proteomes" id="UP000242084">
    <property type="component" value="Chromosome 1"/>
</dbReference>
<accession>A0A239YCJ3</accession>
<evidence type="ECO:0000256" key="2">
    <source>
        <dbReference type="ARBA" id="ARBA00022525"/>
    </source>
</evidence>
<sequence>MKKTFKVLSSGALAFGMIFSTTAISANLTGNEAEAATEPWYKYTGNTGHDGSFILDQTFLNAVTYSNVTINGYRIYGSYDDFMNHQNTTMMNVYDQNIMKFANGKAVGVKFPVKKGAVSKQQLFDVYGKTKNVAPSDGVSSAVYFYNVADQRIKVSMTDGYVTQYQLGGDIMIHN</sequence>
<evidence type="ECO:0000256" key="5">
    <source>
        <dbReference type="ARBA" id="ARBA00093792"/>
    </source>
</evidence>
<evidence type="ECO:0000313" key="8">
    <source>
        <dbReference type="Proteomes" id="UP000242084"/>
    </source>
</evidence>
<reference evidence="7 8" key="1">
    <citation type="submission" date="2017-06" db="EMBL/GenBank/DDBJ databases">
        <authorList>
            <consortium name="Pathogen Informatics"/>
        </authorList>
    </citation>
    <scope>NUCLEOTIDE SEQUENCE [LARGE SCALE GENOMIC DNA]</scope>
    <source>
        <strain evidence="7 8">NCTC13839</strain>
    </source>
</reference>
<evidence type="ECO:0000256" key="1">
    <source>
        <dbReference type="ARBA" id="ARBA00004613"/>
    </source>
</evidence>
<dbReference type="AlphaFoldDB" id="A0A239YCJ3"/>
<name>A0A239YCJ3_9STAP</name>
<evidence type="ECO:0000256" key="4">
    <source>
        <dbReference type="ARBA" id="ARBA00093777"/>
    </source>
</evidence>
<dbReference type="RefSeq" id="WP_095085707.1">
    <property type="nucleotide sequence ID" value="NZ_BMDM01000007.1"/>
</dbReference>
<dbReference type="InterPro" id="IPR058086">
    <property type="entry name" value="IsaB"/>
</dbReference>
<evidence type="ECO:0000313" key="7">
    <source>
        <dbReference type="EMBL" id="SNV56859.1"/>
    </source>
</evidence>